<keyword evidence="3 6" id="KW-1133">Transmembrane helix</keyword>
<organism evidence="9 10">
    <name type="scientific">Haloquadratum walsbyi (strain DSM 16854 / JCM 12705 / C23)</name>
    <dbReference type="NCBI Taxonomy" id="768065"/>
    <lineage>
        <taxon>Archaea</taxon>
        <taxon>Methanobacteriati</taxon>
        <taxon>Methanobacteriota</taxon>
        <taxon>Stenosarchaea group</taxon>
        <taxon>Halobacteria</taxon>
        <taxon>Halobacteriales</taxon>
        <taxon>Haloferacaceae</taxon>
        <taxon>Haloquadratum</taxon>
    </lineage>
</organism>
<evidence type="ECO:0000313" key="10">
    <source>
        <dbReference type="Proteomes" id="UP000007954"/>
    </source>
</evidence>
<evidence type="ECO:0000256" key="2">
    <source>
        <dbReference type="ARBA" id="ARBA00022692"/>
    </source>
</evidence>
<feature type="transmembrane region" description="Helical" evidence="6">
    <location>
        <begin position="83"/>
        <end position="108"/>
    </location>
</feature>
<dbReference type="InterPro" id="IPR001516">
    <property type="entry name" value="Proton_antipo_N"/>
</dbReference>
<feature type="transmembrane region" description="Helical" evidence="6">
    <location>
        <begin position="255"/>
        <end position="276"/>
    </location>
</feature>
<feature type="transmembrane region" description="Helical" evidence="6">
    <location>
        <begin position="321"/>
        <end position="340"/>
    </location>
</feature>
<keyword evidence="2 6" id="KW-0812">Transmembrane</keyword>
<dbReference type="AlphaFoldDB" id="G0LLD9"/>
<dbReference type="GO" id="GO:0003954">
    <property type="term" value="F:NADH dehydrogenase activity"/>
    <property type="evidence" value="ECO:0007669"/>
    <property type="project" value="TreeGrafter"/>
</dbReference>
<dbReference type="HOGENOM" id="CLU_007100_11_2_2"/>
<dbReference type="EMBL" id="FR746099">
    <property type="protein sequence ID" value="CCC40745.1"/>
    <property type="molecule type" value="Genomic_DNA"/>
</dbReference>
<sequence length="528" mass="57232">MTVDNQSQTVESNSESKLSLSGDANTTDQDTFIRSRTWIPVRFTQTMWTLWILSVCALIVWTWRGGTFGVSSDIDIAWIPTQLFSIDGLTLTIWVAATFFSGIIHSYARRYLAGEQHQNRFFLSAFGFTVAVIILIVANHIVIFTLSWMIMGLLMTALIGHNRGWSQAQMAASFARRYFLISGTLIAVAGGVLWWTADVVTIDAAVGADVISGLSSLTIASVTIILVLAAMIQSALIPFHTWMLSSMTAPTPASALMHAGFVNAGGILLVRFGPIIEADTRLLIFIMLIGALSALGGKFLKTVQSDVKRKLGCSTIGQMGFMIMQVGLGFFAAAIAHLILHGCYKAYQFLSVGDTVKHVTPETVHEKTENESELTISRIIITAIIAIIGGGVFTFITGKGATLDSGLLLSGLIVITTLHATQRILQHTTIAKHLRYGAIMIVFIPAIGVYGLLYAGIASIMEIGGVTPAVPTELTIAHGIVAGGFLISYVVIETEIYRRSHRLYVLLMNISQPPGETLLTTTEEYDDH</sequence>
<dbReference type="GO" id="GO:0016020">
    <property type="term" value="C:membrane"/>
    <property type="evidence" value="ECO:0007669"/>
    <property type="project" value="UniProtKB-SubCell"/>
</dbReference>
<feature type="transmembrane region" description="Helical" evidence="6">
    <location>
        <begin position="436"/>
        <end position="455"/>
    </location>
</feature>
<feature type="transmembrane region" description="Helical" evidence="6">
    <location>
        <begin position="475"/>
        <end position="492"/>
    </location>
</feature>
<dbReference type="GO" id="GO:0008137">
    <property type="term" value="F:NADH dehydrogenase (ubiquinone) activity"/>
    <property type="evidence" value="ECO:0007669"/>
    <property type="project" value="InterPro"/>
</dbReference>
<dbReference type="PANTHER" id="PTHR42829">
    <property type="entry name" value="NADH-UBIQUINONE OXIDOREDUCTASE CHAIN 5"/>
    <property type="match status" value="1"/>
</dbReference>
<evidence type="ECO:0000313" key="9">
    <source>
        <dbReference type="EMBL" id="CCC40745.1"/>
    </source>
</evidence>
<feature type="transmembrane region" description="Helical" evidence="6">
    <location>
        <begin position="178"/>
        <end position="197"/>
    </location>
</feature>
<proteinExistence type="predicted"/>
<feature type="transmembrane region" description="Helical" evidence="6">
    <location>
        <begin position="43"/>
        <end position="63"/>
    </location>
</feature>
<accession>G0LLD9</accession>
<dbReference type="GeneID" id="12447720"/>
<evidence type="ECO:0000256" key="1">
    <source>
        <dbReference type="ARBA" id="ARBA00004141"/>
    </source>
</evidence>
<gene>
    <name evidence="9" type="primary">mrpD4</name>
    <name evidence="9" type="ordered locus">Hqrw_2947</name>
</gene>
<dbReference type="InterPro" id="IPR001750">
    <property type="entry name" value="ND/Mrp_TM"/>
</dbReference>
<dbReference type="Pfam" id="PF00662">
    <property type="entry name" value="Proton_antipo_N"/>
    <property type="match status" value="1"/>
</dbReference>
<dbReference type="OrthoDB" id="186623at2157"/>
<dbReference type="KEGG" id="hwc:Hqrw_2947"/>
<dbReference type="GO" id="GO:0015990">
    <property type="term" value="P:electron transport coupled proton transport"/>
    <property type="evidence" value="ECO:0007669"/>
    <property type="project" value="TreeGrafter"/>
</dbReference>
<evidence type="ECO:0000256" key="6">
    <source>
        <dbReference type="SAM" id="Phobius"/>
    </source>
</evidence>
<keyword evidence="4 6" id="KW-0472">Membrane</keyword>
<feature type="transmembrane region" description="Helical" evidence="6">
    <location>
        <begin position="217"/>
        <end position="243"/>
    </location>
</feature>
<feature type="domain" description="NADH-Ubiquinone oxidoreductase (complex I) chain 5 N-terminal" evidence="8">
    <location>
        <begin position="84"/>
        <end position="122"/>
    </location>
</feature>
<dbReference type="PANTHER" id="PTHR42829:SF1">
    <property type="entry name" value="INORGANIC CARBON TRANSPORTER SUBUNIT DABB-RELATED"/>
    <property type="match status" value="1"/>
</dbReference>
<dbReference type="PRINTS" id="PR01434">
    <property type="entry name" value="NADHDHGNASE5"/>
</dbReference>
<evidence type="ECO:0000256" key="4">
    <source>
        <dbReference type="ARBA" id="ARBA00023136"/>
    </source>
</evidence>
<comment type="subcellular location">
    <subcellularLocation>
        <location evidence="1">Membrane</location>
        <topology evidence="1">Multi-pass membrane protein</topology>
    </subcellularLocation>
</comment>
<name>G0LLD9_HALWC</name>
<dbReference type="InterPro" id="IPR003945">
    <property type="entry name" value="NU5C-like"/>
</dbReference>
<feature type="transmembrane region" description="Helical" evidence="6">
    <location>
        <begin position="376"/>
        <end position="396"/>
    </location>
</feature>
<evidence type="ECO:0000256" key="5">
    <source>
        <dbReference type="SAM" id="MobiDB-lite"/>
    </source>
</evidence>
<feature type="region of interest" description="Disordered" evidence="5">
    <location>
        <begin position="1"/>
        <end position="26"/>
    </location>
</feature>
<evidence type="ECO:0000259" key="8">
    <source>
        <dbReference type="Pfam" id="PF00662"/>
    </source>
</evidence>
<dbReference type="RefSeq" id="WP_014556285.1">
    <property type="nucleotide sequence ID" value="NC_017459.1"/>
</dbReference>
<feature type="transmembrane region" description="Helical" evidence="6">
    <location>
        <begin position="282"/>
        <end position="300"/>
    </location>
</feature>
<protein>
    <submittedName>
        <fullName evidence="9">Mrp-type sodium/proton antiporter system subunit D4</fullName>
    </submittedName>
</protein>
<dbReference type="Proteomes" id="UP000007954">
    <property type="component" value="Chromosome"/>
</dbReference>
<evidence type="ECO:0000256" key="3">
    <source>
        <dbReference type="ARBA" id="ARBA00022989"/>
    </source>
</evidence>
<evidence type="ECO:0000259" key="7">
    <source>
        <dbReference type="Pfam" id="PF00361"/>
    </source>
</evidence>
<feature type="transmembrane region" description="Helical" evidence="6">
    <location>
        <begin position="120"/>
        <end position="142"/>
    </location>
</feature>
<dbReference type="GO" id="GO:0042773">
    <property type="term" value="P:ATP synthesis coupled electron transport"/>
    <property type="evidence" value="ECO:0007669"/>
    <property type="project" value="InterPro"/>
</dbReference>
<reference evidence="9 10" key="1">
    <citation type="journal article" date="2011" name="PLoS ONE">
        <title>Haloquadratum walsbyi: limited diversity in a global pond.</title>
        <authorList>
            <person name="Dyall-Smith M."/>
            <person name="Pfeiffer F."/>
            <person name="Klee K."/>
            <person name="Palm P."/>
            <person name="Gross K."/>
            <person name="Schuster S.C."/>
            <person name="Rampp M."/>
            <person name="Oesterhelt D."/>
        </authorList>
    </citation>
    <scope>NUCLEOTIDE SEQUENCE [LARGE SCALE GENOMIC DNA]</scope>
    <source>
        <strain evidence="10">DSM 16854 / JCM 12705 / C23</strain>
    </source>
</reference>
<dbReference type="Pfam" id="PF00361">
    <property type="entry name" value="Proton_antipo_M"/>
    <property type="match status" value="1"/>
</dbReference>
<feature type="domain" description="NADH:quinone oxidoreductase/Mrp antiporter transmembrane" evidence="7">
    <location>
        <begin position="138"/>
        <end position="360"/>
    </location>
</feature>